<gene>
    <name evidence="3" type="ORF">ENM11_05530</name>
</gene>
<sequence length="138" mass="14689">MDYRWFLVVLLTLAVWGVWGVVTRLAAASMGWRDTTAVAALGHMAIAVTYIVLSRATITPQGSAWFLALLAGGLGFLGALFFYIALELNPSSIVVVATSLYPLVTLTLSMLFLGETLNIRQAAGVACAVIALILISSR</sequence>
<dbReference type="Pfam" id="PF00892">
    <property type="entry name" value="EamA"/>
    <property type="match status" value="1"/>
</dbReference>
<dbReference type="EMBL" id="DRWN01000045">
    <property type="protein sequence ID" value="HHK68596.1"/>
    <property type="molecule type" value="Genomic_DNA"/>
</dbReference>
<feature type="transmembrane region" description="Helical" evidence="1">
    <location>
        <begin position="65"/>
        <end position="86"/>
    </location>
</feature>
<feature type="transmembrane region" description="Helical" evidence="1">
    <location>
        <begin position="92"/>
        <end position="112"/>
    </location>
</feature>
<feature type="domain" description="EamA" evidence="2">
    <location>
        <begin position="5"/>
        <end position="136"/>
    </location>
</feature>
<dbReference type="InterPro" id="IPR000620">
    <property type="entry name" value="EamA_dom"/>
</dbReference>
<keyword evidence="1" id="KW-0472">Membrane</keyword>
<dbReference type="AlphaFoldDB" id="A0A7C5LEE7"/>
<dbReference type="Gene3D" id="1.10.3730.20">
    <property type="match status" value="1"/>
</dbReference>
<evidence type="ECO:0000313" key="3">
    <source>
        <dbReference type="EMBL" id="HHK68596.1"/>
    </source>
</evidence>
<feature type="transmembrane region" description="Helical" evidence="1">
    <location>
        <begin position="36"/>
        <end position="53"/>
    </location>
</feature>
<dbReference type="GO" id="GO:0016020">
    <property type="term" value="C:membrane"/>
    <property type="evidence" value="ECO:0007669"/>
    <property type="project" value="InterPro"/>
</dbReference>
<keyword evidence="1" id="KW-1133">Transmembrane helix</keyword>
<comment type="caution">
    <text evidence="3">The sequence shown here is derived from an EMBL/GenBank/DDBJ whole genome shotgun (WGS) entry which is preliminary data.</text>
</comment>
<reference evidence="3" key="1">
    <citation type="journal article" date="2020" name="mSystems">
        <title>Genome- and Community-Level Interaction Insights into Carbon Utilization and Element Cycling Functions of Hydrothermarchaeota in Hydrothermal Sediment.</title>
        <authorList>
            <person name="Zhou Z."/>
            <person name="Liu Y."/>
            <person name="Xu W."/>
            <person name="Pan J."/>
            <person name="Luo Z.H."/>
            <person name="Li M."/>
        </authorList>
    </citation>
    <scope>NUCLEOTIDE SEQUENCE [LARGE SCALE GENOMIC DNA]</scope>
    <source>
        <strain evidence="3">SpSt-1056</strain>
    </source>
</reference>
<name>A0A7C5LEE7_CALS0</name>
<organism evidence="3">
    <name type="scientific">Caldiarchaeum subterraneum</name>
    <dbReference type="NCBI Taxonomy" id="311458"/>
    <lineage>
        <taxon>Archaea</taxon>
        <taxon>Nitrososphaerota</taxon>
        <taxon>Candidatus Caldarchaeales</taxon>
        <taxon>Candidatus Caldarchaeaceae</taxon>
        <taxon>Candidatus Caldarchaeum</taxon>
    </lineage>
</organism>
<dbReference type="PANTHER" id="PTHR22911:SF137">
    <property type="entry name" value="SOLUTE CARRIER FAMILY 35 MEMBER G2-RELATED"/>
    <property type="match status" value="1"/>
</dbReference>
<proteinExistence type="predicted"/>
<accession>A0A7C5LEE7</accession>
<evidence type="ECO:0000259" key="2">
    <source>
        <dbReference type="Pfam" id="PF00892"/>
    </source>
</evidence>
<dbReference type="PANTHER" id="PTHR22911">
    <property type="entry name" value="ACYL-MALONYL CONDENSING ENZYME-RELATED"/>
    <property type="match status" value="1"/>
</dbReference>
<dbReference type="InterPro" id="IPR037185">
    <property type="entry name" value="EmrE-like"/>
</dbReference>
<protein>
    <recommendedName>
        <fullName evidence="2">EamA domain-containing protein</fullName>
    </recommendedName>
</protein>
<keyword evidence="1" id="KW-0812">Transmembrane</keyword>
<dbReference type="SUPFAM" id="SSF103481">
    <property type="entry name" value="Multidrug resistance efflux transporter EmrE"/>
    <property type="match status" value="1"/>
</dbReference>
<evidence type="ECO:0000256" key="1">
    <source>
        <dbReference type="SAM" id="Phobius"/>
    </source>
</evidence>